<protein>
    <submittedName>
        <fullName evidence="2">Uncharacterized protein</fullName>
    </submittedName>
</protein>
<sequence>MSHPPDQHTTSHQEGMEFVRQGLTSGAQLPSGLRVQEVEQIGASTLVAALSDGTTLRVTVMRAPVSRVGRPGAARWGQQTTPSGVSGELSRRGIPRLSESLSRSGFVVRGKSGKAVSIDWITVRGLTNERDARLTEMENLLTGLGYAVQRDTPLGRLLVG</sequence>
<dbReference type="RefSeq" id="WP_231449738.1">
    <property type="nucleotide sequence ID" value="NZ_JAJOMB010000036.1"/>
</dbReference>
<evidence type="ECO:0000313" key="3">
    <source>
        <dbReference type="Proteomes" id="UP001138997"/>
    </source>
</evidence>
<gene>
    <name evidence="2" type="ORF">LR394_38920</name>
</gene>
<evidence type="ECO:0000313" key="2">
    <source>
        <dbReference type="EMBL" id="MCD5316886.1"/>
    </source>
</evidence>
<name>A0A9X1SYA2_9ACTN</name>
<dbReference type="AlphaFoldDB" id="A0A9X1SYA2"/>
<accession>A0A9X1SYA2</accession>
<reference evidence="2" key="1">
    <citation type="submission" date="2021-11" db="EMBL/GenBank/DDBJ databases">
        <title>Streptomyces corallinus and Kineosporia corallina sp. nov., two new coral-derived marine actinobacteria.</title>
        <authorList>
            <person name="Buangrab K."/>
            <person name="Sutthacheep M."/>
            <person name="Yeemin T."/>
            <person name="Harunari E."/>
            <person name="Igarashi Y."/>
            <person name="Sripreechasak P."/>
            <person name="Kanchanasin P."/>
            <person name="Tanasupawat S."/>
            <person name="Phongsopitanun W."/>
        </authorList>
    </citation>
    <scope>NUCLEOTIDE SEQUENCE</scope>
    <source>
        <strain evidence="2">JCM 31032</strain>
    </source>
</reference>
<dbReference type="Proteomes" id="UP001138997">
    <property type="component" value="Unassembled WGS sequence"/>
</dbReference>
<proteinExistence type="predicted"/>
<feature type="region of interest" description="Disordered" evidence="1">
    <location>
        <begin position="71"/>
        <end position="91"/>
    </location>
</feature>
<keyword evidence="3" id="KW-1185">Reference proteome</keyword>
<evidence type="ECO:0000256" key="1">
    <source>
        <dbReference type="SAM" id="MobiDB-lite"/>
    </source>
</evidence>
<comment type="caution">
    <text evidence="2">The sequence shown here is derived from an EMBL/GenBank/DDBJ whole genome shotgun (WGS) entry which is preliminary data.</text>
</comment>
<organism evidence="2 3">
    <name type="scientific">Kineosporia babensis</name>
    <dbReference type="NCBI Taxonomy" id="499548"/>
    <lineage>
        <taxon>Bacteria</taxon>
        <taxon>Bacillati</taxon>
        <taxon>Actinomycetota</taxon>
        <taxon>Actinomycetes</taxon>
        <taxon>Kineosporiales</taxon>
        <taxon>Kineosporiaceae</taxon>
        <taxon>Kineosporia</taxon>
    </lineage>
</organism>
<dbReference type="EMBL" id="JAJOMB010000036">
    <property type="protein sequence ID" value="MCD5316886.1"/>
    <property type="molecule type" value="Genomic_DNA"/>
</dbReference>